<dbReference type="InterPro" id="IPR011051">
    <property type="entry name" value="RmlC_Cupin_sf"/>
</dbReference>
<dbReference type="HOGENOM" id="CLU_090931_3_0_9"/>
<reference evidence="1 2" key="1">
    <citation type="journal article" date="2010" name="Proc. Natl. Acad. Sci. U.S.A.">
        <title>Clostridium ljungdahlii represents a microbial production platform based on syngas.</title>
        <authorList>
            <person name="Kopke M."/>
            <person name="Held C."/>
            <person name="Hujer S."/>
            <person name="Liesegang H."/>
            <person name="Wiezer A."/>
            <person name="Wollherr A."/>
            <person name="Ehrenreich A."/>
            <person name="Liebl W."/>
            <person name="Gottschalk G."/>
            <person name="Durre P."/>
        </authorList>
    </citation>
    <scope>NUCLEOTIDE SEQUENCE [LARGE SCALE GENOMIC DNA]</scope>
    <source>
        <strain evidence="2">ATCC 55383 / DSM 13528 / PETC</strain>
    </source>
</reference>
<dbReference type="STRING" id="748727.CLJU_c20870"/>
<dbReference type="Gene3D" id="2.60.120.10">
    <property type="entry name" value="Jelly Rolls"/>
    <property type="match status" value="1"/>
</dbReference>
<dbReference type="Proteomes" id="UP000001656">
    <property type="component" value="Chromosome"/>
</dbReference>
<gene>
    <name evidence="1" type="ordered locus">CLJU_c20870</name>
</gene>
<dbReference type="eggNOG" id="COG3758">
    <property type="taxonomic scope" value="Bacteria"/>
</dbReference>
<dbReference type="InterPro" id="IPR014710">
    <property type="entry name" value="RmlC-like_jellyroll"/>
</dbReference>
<protein>
    <recommendedName>
        <fullName evidence="3">Protein Ves</fullName>
    </recommendedName>
</protein>
<dbReference type="InterPro" id="IPR010282">
    <property type="entry name" value="Uncharacterised_HutD/Ves"/>
</dbReference>
<dbReference type="EMBL" id="CP001666">
    <property type="protein sequence ID" value="ADK15149.1"/>
    <property type="molecule type" value="Genomic_DNA"/>
</dbReference>
<name>D8GJI8_CLOLD</name>
<accession>D8GJI8</accession>
<dbReference type="KEGG" id="clj:CLJU_c20870"/>
<dbReference type="PANTHER" id="PTHR37943">
    <property type="entry name" value="PROTEIN VES"/>
    <property type="match status" value="1"/>
</dbReference>
<dbReference type="SUPFAM" id="SSF51182">
    <property type="entry name" value="RmlC-like cupins"/>
    <property type="match status" value="1"/>
</dbReference>
<sequence>MRNMMNTVKIIRSDEYKTSRWSGGTTTELLIYPYEAKYAERNFKWRLSSAKVIDEESVFTHLPGIARIIMSIDGNLTLHHEGHYEKDLKPFEQDNFMGDWNTKSFGKVTDFNLMMAPGCQGKIETYTFEGEKIYEEKLNPSEYINREKDIKQITYIFYILGEKVEAYISGMKVYLNNKDTLAVTTLVNGDPFNIKFCNRGEKDLKCIKTEIVY</sequence>
<dbReference type="Pfam" id="PF05962">
    <property type="entry name" value="HutD"/>
    <property type="match status" value="1"/>
</dbReference>
<organism evidence="1 2">
    <name type="scientific">Clostridium ljungdahlii (strain ATCC 55383 / DSM 13528 / PETC)</name>
    <dbReference type="NCBI Taxonomy" id="748727"/>
    <lineage>
        <taxon>Bacteria</taxon>
        <taxon>Bacillati</taxon>
        <taxon>Bacillota</taxon>
        <taxon>Clostridia</taxon>
        <taxon>Eubacteriales</taxon>
        <taxon>Clostridiaceae</taxon>
        <taxon>Clostridium</taxon>
    </lineage>
</organism>
<dbReference type="AlphaFoldDB" id="D8GJI8"/>
<evidence type="ECO:0000313" key="1">
    <source>
        <dbReference type="EMBL" id="ADK15149.1"/>
    </source>
</evidence>
<proteinExistence type="predicted"/>
<evidence type="ECO:0000313" key="2">
    <source>
        <dbReference type="Proteomes" id="UP000001656"/>
    </source>
</evidence>
<dbReference type="PANTHER" id="PTHR37943:SF1">
    <property type="entry name" value="PROTEIN VES"/>
    <property type="match status" value="1"/>
</dbReference>
<evidence type="ECO:0008006" key="3">
    <source>
        <dbReference type="Google" id="ProtNLM"/>
    </source>
</evidence>